<reference evidence="2 4" key="2">
    <citation type="submission" date="2023-11" db="EMBL/GenBank/DDBJ databases">
        <title>MicrobeMod: A computational toolkit for identifying prokaryotic methylation and restriction-modification with nanopore sequencing.</title>
        <authorList>
            <person name="Crits-Christoph A."/>
            <person name="Kang S.C."/>
            <person name="Lee H."/>
            <person name="Ostrov N."/>
        </authorList>
    </citation>
    <scope>NUCLEOTIDE SEQUENCE [LARGE SCALE GENOMIC DNA]</scope>
    <source>
        <strain evidence="2 4">ATCC 23090</strain>
    </source>
</reference>
<organism evidence="1 3">
    <name type="scientific">Chitinophaga sancti</name>
    <dbReference type="NCBI Taxonomy" id="1004"/>
    <lineage>
        <taxon>Bacteria</taxon>
        <taxon>Pseudomonadati</taxon>
        <taxon>Bacteroidota</taxon>
        <taxon>Chitinophagia</taxon>
        <taxon>Chitinophagales</taxon>
        <taxon>Chitinophagaceae</taxon>
        <taxon>Chitinophaga</taxon>
    </lineage>
</organism>
<accession>A0A1K1QJA1</accession>
<dbReference type="STRING" id="1004.SAMN05661012_02803"/>
<evidence type="ECO:0000313" key="2">
    <source>
        <dbReference type="EMBL" id="WQG89151.1"/>
    </source>
</evidence>
<protein>
    <recommendedName>
        <fullName evidence="5">Lipoprotein</fullName>
    </recommendedName>
</protein>
<evidence type="ECO:0000313" key="4">
    <source>
        <dbReference type="Proteomes" id="UP001326715"/>
    </source>
</evidence>
<keyword evidence="4" id="KW-1185">Reference proteome</keyword>
<dbReference type="AlphaFoldDB" id="A0A1K1QJA1"/>
<dbReference type="PROSITE" id="PS51257">
    <property type="entry name" value="PROKAR_LIPOPROTEIN"/>
    <property type="match status" value="1"/>
</dbReference>
<dbReference type="EMBL" id="CP140154">
    <property type="protein sequence ID" value="WQG89151.1"/>
    <property type="molecule type" value="Genomic_DNA"/>
</dbReference>
<name>A0A1K1QJA1_9BACT</name>
<dbReference type="EMBL" id="FPIZ01000008">
    <property type="protein sequence ID" value="SFW59764.1"/>
    <property type="molecule type" value="Genomic_DNA"/>
</dbReference>
<proteinExistence type="predicted"/>
<dbReference type="OrthoDB" id="653743at2"/>
<reference evidence="1 3" key="1">
    <citation type="submission" date="2016-11" db="EMBL/GenBank/DDBJ databases">
        <authorList>
            <person name="Jaros S."/>
            <person name="Januszkiewicz K."/>
            <person name="Wedrychowicz H."/>
        </authorList>
    </citation>
    <scope>NUCLEOTIDE SEQUENCE [LARGE SCALE GENOMIC DNA]</scope>
    <source>
        <strain evidence="1 3">DSM 784</strain>
    </source>
</reference>
<evidence type="ECO:0000313" key="1">
    <source>
        <dbReference type="EMBL" id="SFW59764.1"/>
    </source>
</evidence>
<dbReference type="Proteomes" id="UP000183788">
    <property type="component" value="Unassembled WGS sequence"/>
</dbReference>
<evidence type="ECO:0000313" key="3">
    <source>
        <dbReference type="Proteomes" id="UP000183788"/>
    </source>
</evidence>
<sequence length="305" mass="33030">MNKLLIAALALGLFASCKSGGKKSGADAITFKEFRQSFADSKLPYKLTPEALNKAAGDSSAIDTALISQFLVDTLAKADFPSRKVSYYPIASFSGDKINYLVIKAADKNSTAAYLCVFDKKDHYLNRIQVAKTGGRENKREYFSIDSKEMLKITTETEVTPGHTATTENFYSVEADGTSSLIMTNSTGEAIPGQLFNPIDTLPKKNKFSADYASGENSIVSIRDGKDAKSFLFFISFAKESGCKGEISGTGRFTAANKGEFQDKDTECGIAFQFSGTKLTIKEIGGCGAYRGVRCLFEGGFTKKK</sequence>
<dbReference type="Proteomes" id="UP001326715">
    <property type="component" value="Chromosome"/>
</dbReference>
<evidence type="ECO:0008006" key="5">
    <source>
        <dbReference type="Google" id="ProtNLM"/>
    </source>
</evidence>
<dbReference type="RefSeq" id="WP_072361055.1">
    <property type="nucleotide sequence ID" value="NZ_CBHWAX010000060.1"/>
</dbReference>
<gene>
    <name evidence="1" type="ORF">SAMN05661012_02803</name>
    <name evidence="2" type="ORF">SR876_29915</name>
</gene>